<keyword evidence="8" id="KW-0326">Glycosidase</keyword>
<evidence type="ECO:0000256" key="3">
    <source>
        <dbReference type="ARBA" id="ARBA00022529"/>
    </source>
</evidence>
<feature type="disulfide bond" evidence="10">
    <location>
        <begin position="43"/>
        <end position="52"/>
    </location>
</feature>
<comment type="catalytic activity">
    <reaction evidence="1">
        <text>Hydrolysis of (1-&gt;4)-beta-linkages between N-acetylmuramic acid and N-acetyl-D-glucosamine residues in a peptidoglycan and between N-acetyl-D-glucosamine residues in chitodextrins.</text>
        <dbReference type="EC" id="3.2.1.17"/>
    </reaction>
</comment>
<keyword evidence="7 10" id="KW-1015">Disulfide bond</keyword>
<dbReference type="PANTHER" id="PTHR11195">
    <property type="entry name" value="DESTABILASE-RELATED"/>
    <property type="match status" value="1"/>
</dbReference>
<reference evidence="12" key="1">
    <citation type="submission" date="2021-10" db="EMBL/GenBank/DDBJ databases">
        <title>Tropical sea cucumber genome reveals ecological adaptation and Cuvierian tubules defense mechanism.</title>
        <authorList>
            <person name="Chen T."/>
        </authorList>
    </citation>
    <scope>NUCLEOTIDE SEQUENCE</scope>
    <source>
        <strain evidence="12">Nanhai2018</strain>
        <tissue evidence="12">Muscle</tissue>
    </source>
</reference>
<dbReference type="SMR" id="A0A9Q1BGG0"/>
<accession>A0A9Q1BGG0</accession>
<gene>
    <name evidence="12" type="ORF">HOLleu_36988</name>
</gene>
<feature type="signal peptide" evidence="11">
    <location>
        <begin position="1"/>
        <end position="19"/>
    </location>
</feature>
<feature type="disulfide bond" evidence="10">
    <location>
        <begin position="79"/>
        <end position="85"/>
    </location>
</feature>
<dbReference type="EMBL" id="JAIZAY010000019">
    <property type="protein sequence ID" value="KAJ8024289.1"/>
    <property type="molecule type" value="Genomic_DNA"/>
</dbReference>
<dbReference type="Pfam" id="PF05497">
    <property type="entry name" value="Destabilase"/>
    <property type="match status" value="1"/>
</dbReference>
<evidence type="ECO:0000256" key="8">
    <source>
        <dbReference type="ARBA" id="ARBA00023295"/>
    </source>
</evidence>
<feature type="disulfide bond" evidence="10">
    <location>
        <begin position="32"/>
        <end position="38"/>
    </location>
</feature>
<dbReference type="Gene3D" id="1.10.530.10">
    <property type="match status" value="1"/>
</dbReference>
<dbReference type="CDD" id="cd16890">
    <property type="entry name" value="lyz_i"/>
    <property type="match status" value="1"/>
</dbReference>
<evidence type="ECO:0000256" key="7">
    <source>
        <dbReference type="ARBA" id="ARBA00023157"/>
    </source>
</evidence>
<dbReference type="PROSITE" id="PS51909">
    <property type="entry name" value="LYSOZYME_I"/>
    <property type="match status" value="1"/>
</dbReference>
<keyword evidence="4" id="KW-0081">Bacteriolytic enzyme</keyword>
<dbReference type="InterPro" id="IPR023346">
    <property type="entry name" value="Lysozyme-like_dom_sf"/>
</dbReference>
<evidence type="ECO:0000256" key="5">
    <source>
        <dbReference type="ARBA" id="ARBA00022801"/>
    </source>
</evidence>
<name>A0A9Q1BGG0_HOLLE</name>
<evidence type="ECO:0000256" key="11">
    <source>
        <dbReference type="SAM" id="SignalP"/>
    </source>
</evidence>
<evidence type="ECO:0000256" key="10">
    <source>
        <dbReference type="PIRSR" id="PIRSR608597-3"/>
    </source>
</evidence>
<dbReference type="EC" id="3.2.1.17" evidence="2"/>
<evidence type="ECO:0000256" key="4">
    <source>
        <dbReference type="ARBA" id="ARBA00022638"/>
    </source>
</evidence>
<comment type="caution">
    <text evidence="12">The sequence shown here is derived from an EMBL/GenBank/DDBJ whole genome shotgun (WGS) entry which is preliminary data.</text>
</comment>
<proteinExistence type="predicted"/>
<evidence type="ECO:0000256" key="2">
    <source>
        <dbReference type="ARBA" id="ARBA00012732"/>
    </source>
</evidence>
<evidence type="ECO:0000313" key="12">
    <source>
        <dbReference type="EMBL" id="KAJ8024289.1"/>
    </source>
</evidence>
<feature type="chain" id="PRO_5040358173" description="lysozyme" evidence="11">
    <location>
        <begin position="20"/>
        <end position="140"/>
    </location>
</feature>
<dbReference type="GO" id="GO:0003796">
    <property type="term" value="F:lysozyme activity"/>
    <property type="evidence" value="ECO:0007669"/>
    <property type="project" value="UniProtKB-EC"/>
</dbReference>
<keyword evidence="11" id="KW-0732">Signal</keyword>
<keyword evidence="13" id="KW-1185">Reference proteome</keyword>
<evidence type="ECO:0000313" key="13">
    <source>
        <dbReference type="Proteomes" id="UP001152320"/>
    </source>
</evidence>
<evidence type="ECO:0000256" key="9">
    <source>
        <dbReference type="PIRSR" id="PIRSR608597-1"/>
    </source>
</evidence>
<dbReference type="AlphaFoldDB" id="A0A9Q1BGG0"/>
<evidence type="ECO:0000256" key="6">
    <source>
        <dbReference type="ARBA" id="ARBA00023022"/>
    </source>
</evidence>
<evidence type="ECO:0000256" key="1">
    <source>
        <dbReference type="ARBA" id="ARBA00000632"/>
    </source>
</evidence>
<feature type="disulfide bond" evidence="10">
    <location>
        <begin position="27"/>
        <end position="109"/>
    </location>
</feature>
<organism evidence="12 13">
    <name type="scientific">Holothuria leucospilota</name>
    <name type="common">Black long sea cucumber</name>
    <name type="synonym">Mertensiothuria leucospilota</name>
    <dbReference type="NCBI Taxonomy" id="206669"/>
    <lineage>
        <taxon>Eukaryota</taxon>
        <taxon>Metazoa</taxon>
        <taxon>Echinodermata</taxon>
        <taxon>Eleutherozoa</taxon>
        <taxon>Echinozoa</taxon>
        <taxon>Holothuroidea</taxon>
        <taxon>Aspidochirotacea</taxon>
        <taxon>Aspidochirotida</taxon>
        <taxon>Holothuriidae</taxon>
        <taxon>Holothuria</taxon>
    </lineage>
</organism>
<dbReference type="FunFam" id="1.10.530.10:FF:000023">
    <property type="entry name" value="Invertebrate-type lysozyme"/>
    <property type="match status" value="1"/>
</dbReference>
<dbReference type="GO" id="GO:0031640">
    <property type="term" value="P:killing of cells of another organism"/>
    <property type="evidence" value="ECO:0007669"/>
    <property type="project" value="UniProtKB-KW"/>
</dbReference>
<keyword evidence="3" id="KW-0929">Antimicrobial</keyword>
<dbReference type="OrthoDB" id="6337871at2759"/>
<dbReference type="GO" id="GO:0042742">
    <property type="term" value="P:defense response to bacterium"/>
    <property type="evidence" value="ECO:0007669"/>
    <property type="project" value="UniProtKB-KW"/>
</dbReference>
<keyword evidence="6" id="KW-0044">Antibiotic</keyword>
<dbReference type="SUPFAM" id="SSF53955">
    <property type="entry name" value="Lysozyme-like"/>
    <property type="match status" value="1"/>
</dbReference>
<dbReference type="InterPro" id="IPR008597">
    <property type="entry name" value="Invert_lysozyme"/>
</dbReference>
<dbReference type="Proteomes" id="UP001152320">
    <property type="component" value="Chromosome 19"/>
</dbReference>
<dbReference type="PANTHER" id="PTHR11195:SF13">
    <property type="entry name" value="INVERTEBRATE-TYPE LYSOZYME 2-RELATED"/>
    <property type="match status" value="1"/>
</dbReference>
<feature type="active site" description="Proton donor" evidence="9">
    <location>
        <position position="35"/>
    </location>
</feature>
<sequence>MNFKIVVLFLVAIVAVGSASNPVPADCMNCICQVESNCALVGCVWDVNSYSCGPYQIKEPYYTDALLINPNLGSGWQSCTNQFACSEDTVQAYMTRYATYSRLGHNPTCEDFARIHNGGPNGFSNPATDGYWSKVSACLN</sequence>
<protein>
    <recommendedName>
        <fullName evidence="2">lysozyme</fullName>
        <ecNumber evidence="2">3.2.1.17</ecNumber>
    </recommendedName>
</protein>
<keyword evidence="5" id="KW-0378">Hydrolase</keyword>
<feature type="active site" description="Nucleophile" evidence="9">
    <location>
        <position position="46"/>
    </location>
</feature>